<evidence type="ECO:0000256" key="4">
    <source>
        <dbReference type="ARBA" id="ARBA00022989"/>
    </source>
</evidence>
<dbReference type="SUPFAM" id="SSF103473">
    <property type="entry name" value="MFS general substrate transporter"/>
    <property type="match status" value="2"/>
</dbReference>
<dbReference type="PANTHER" id="PTHR43791:SF12">
    <property type="entry name" value="MAJOR FACILITATOR SUPERFAMILY (MFS) PROFILE DOMAIN-CONTAINING PROTEIN"/>
    <property type="match status" value="1"/>
</dbReference>
<dbReference type="GO" id="GO:0016020">
    <property type="term" value="C:membrane"/>
    <property type="evidence" value="ECO:0007669"/>
    <property type="project" value="UniProtKB-SubCell"/>
</dbReference>
<keyword evidence="3 6" id="KW-0812">Transmembrane</keyword>
<comment type="caution">
    <text evidence="7">The sequence shown here is derived from an EMBL/GenBank/DDBJ whole genome shotgun (WGS) entry which is preliminary data.</text>
</comment>
<dbReference type="GO" id="GO:0022857">
    <property type="term" value="F:transmembrane transporter activity"/>
    <property type="evidence" value="ECO:0007669"/>
    <property type="project" value="TreeGrafter"/>
</dbReference>
<proteinExistence type="predicted"/>
<organism evidence="7 8">
    <name type="scientific">Fusarium ambrosium</name>
    <dbReference type="NCBI Taxonomy" id="131363"/>
    <lineage>
        <taxon>Eukaryota</taxon>
        <taxon>Fungi</taxon>
        <taxon>Dikarya</taxon>
        <taxon>Ascomycota</taxon>
        <taxon>Pezizomycotina</taxon>
        <taxon>Sordariomycetes</taxon>
        <taxon>Hypocreomycetidae</taxon>
        <taxon>Hypocreales</taxon>
        <taxon>Nectriaceae</taxon>
        <taxon>Fusarium</taxon>
        <taxon>Fusarium solani species complex</taxon>
    </lineage>
</organism>
<keyword evidence="2" id="KW-0813">Transport</keyword>
<keyword evidence="5 6" id="KW-0472">Membrane</keyword>
<reference evidence="7 8" key="1">
    <citation type="submission" date="2017-06" db="EMBL/GenBank/DDBJ databases">
        <title>Cmopartive genomic analysis of Ambrosia Fusariam Clade fungi.</title>
        <authorList>
            <person name="Stajich J.E."/>
            <person name="Carrillo J."/>
            <person name="Kijimoto T."/>
            <person name="Eskalen A."/>
            <person name="O'Donnell K."/>
            <person name="Kasson M."/>
        </authorList>
    </citation>
    <scope>NUCLEOTIDE SEQUENCE [LARGE SCALE GENOMIC DNA]</scope>
    <source>
        <strain evidence="7 8">NRRL 20438</strain>
    </source>
</reference>
<dbReference type="EMBL" id="NIZV01000021">
    <property type="protein sequence ID" value="RSM18475.1"/>
    <property type="molecule type" value="Genomic_DNA"/>
</dbReference>
<evidence type="ECO:0008006" key="9">
    <source>
        <dbReference type="Google" id="ProtNLM"/>
    </source>
</evidence>
<dbReference type="AlphaFoldDB" id="A0A428UW10"/>
<dbReference type="PROSITE" id="PS51257">
    <property type="entry name" value="PROKAR_LIPOPROTEIN"/>
    <property type="match status" value="1"/>
</dbReference>
<gene>
    <name evidence="7" type="ORF">CDV31_002611</name>
</gene>
<feature type="transmembrane region" description="Helical" evidence="6">
    <location>
        <begin position="160"/>
        <end position="179"/>
    </location>
</feature>
<evidence type="ECO:0000256" key="2">
    <source>
        <dbReference type="ARBA" id="ARBA00022448"/>
    </source>
</evidence>
<sequence>MAYERILSAGVRWKGSKALLPQYQASVAILFVGCILGQVPSNMLITGIQPSQFMAPFMALWVVVSTLTAIAKDSKGLLPTRSSLGVVEAPFYPGHFNERVWHITASKCVAVLGFVFACTTLDIGAGYFAMCTFAMGVYSANNIIIGWVSAICGQNKEKKAISLVIVNTFESISAIYGPYPWPKWNAPRYTIPMLASAVFSIGAVLLAWPLRWMLVRANKKLIRQSGNIRPNLYHY</sequence>
<name>A0A428UW10_9HYPO</name>
<keyword evidence="8" id="KW-1185">Reference proteome</keyword>
<evidence type="ECO:0000256" key="5">
    <source>
        <dbReference type="ARBA" id="ARBA00023136"/>
    </source>
</evidence>
<evidence type="ECO:0000313" key="8">
    <source>
        <dbReference type="Proteomes" id="UP000288429"/>
    </source>
</evidence>
<feature type="transmembrane region" description="Helical" evidence="6">
    <location>
        <begin position="20"/>
        <end position="41"/>
    </location>
</feature>
<feature type="transmembrane region" description="Helical" evidence="6">
    <location>
        <begin position="109"/>
        <end position="129"/>
    </location>
</feature>
<evidence type="ECO:0000313" key="7">
    <source>
        <dbReference type="EMBL" id="RSM18475.1"/>
    </source>
</evidence>
<evidence type="ECO:0000256" key="1">
    <source>
        <dbReference type="ARBA" id="ARBA00004141"/>
    </source>
</evidence>
<accession>A0A428UW10</accession>
<evidence type="ECO:0000256" key="6">
    <source>
        <dbReference type="SAM" id="Phobius"/>
    </source>
</evidence>
<comment type="subcellular location">
    <subcellularLocation>
        <location evidence="1">Membrane</location>
        <topology evidence="1">Multi-pass membrane protein</topology>
    </subcellularLocation>
</comment>
<dbReference type="InterPro" id="IPR036259">
    <property type="entry name" value="MFS_trans_sf"/>
</dbReference>
<protein>
    <recommendedName>
        <fullName evidence="9">Major facilitator superfamily (MFS) profile domain-containing protein</fullName>
    </recommendedName>
</protein>
<feature type="transmembrane region" description="Helical" evidence="6">
    <location>
        <begin position="191"/>
        <end position="214"/>
    </location>
</feature>
<dbReference type="Proteomes" id="UP000288429">
    <property type="component" value="Unassembled WGS sequence"/>
</dbReference>
<keyword evidence="4 6" id="KW-1133">Transmembrane helix</keyword>
<feature type="transmembrane region" description="Helical" evidence="6">
    <location>
        <begin position="53"/>
        <end position="71"/>
    </location>
</feature>
<dbReference type="PANTHER" id="PTHR43791">
    <property type="entry name" value="PERMEASE-RELATED"/>
    <property type="match status" value="1"/>
</dbReference>
<evidence type="ECO:0000256" key="3">
    <source>
        <dbReference type="ARBA" id="ARBA00022692"/>
    </source>
</evidence>
<feature type="transmembrane region" description="Helical" evidence="6">
    <location>
        <begin position="135"/>
        <end position="153"/>
    </location>
</feature>